<sequence>MSSLLGRSPRRCDHGRQPTTRLLQQTHFAEVVGEEKPWETSSRLDRDTFSSGPSTPRLALPCLRLAKGIPCLKRYNTNTYLFYLR</sequence>
<proteinExistence type="predicted"/>
<comment type="caution">
    <text evidence="1">The sequence shown here is derived from an EMBL/GenBank/DDBJ whole genome shotgun (WGS) entry which is preliminary data.</text>
</comment>
<dbReference type="EMBL" id="CAVNYO010000138">
    <property type="protein sequence ID" value="CAK5268450.1"/>
    <property type="molecule type" value="Genomic_DNA"/>
</dbReference>
<dbReference type="Proteomes" id="UP001295794">
    <property type="component" value="Unassembled WGS sequence"/>
</dbReference>
<protein>
    <submittedName>
        <fullName evidence="1">Uncharacterized protein</fullName>
    </submittedName>
</protein>
<dbReference type="AlphaFoldDB" id="A0AAD2Q2D3"/>
<keyword evidence="2" id="KW-1185">Reference proteome</keyword>
<evidence type="ECO:0000313" key="1">
    <source>
        <dbReference type="EMBL" id="CAK5268450.1"/>
    </source>
</evidence>
<evidence type="ECO:0000313" key="2">
    <source>
        <dbReference type="Proteomes" id="UP001295794"/>
    </source>
</evidence>
<accession>A0AAD2Q2D3</accession>
<name>A0AAD2Q2D3_9AGAR</name>
<gene>
    <name evidence="1" type="ORF">MYCIT1_LOCUS11648</name>
</gene>
<organism evidence="1 2">
    <name type="scientific">Mycena citricolor</name>
    <dbReference type="NCBI Taxonomy" id="2018698"/>
    <lineage>
        <taxon>Eukaryota</taxon>
        <taxon>Fungi</taxon>
        <taxon>Dikarya</taxon>
        <taxon>Basidiomycota</taxon>
        <taxon>Agaricomycotina</taxon>
        <taxon>Agaricomycetes</taxon>
        <taxon>Agaricomycetidae</taxon>
        <taxon>Agaricales</taxon>
        <taxon>Marasmiineae</taxon>
        <taxon>Mycenaceae</taxon>
        <taxon>Mycena</taxon>
    </lineage>
</organism>
<reference evidence="1" key="1">
    <citation type="submission" date="2023-11" db="EMBL/GenBank/DDBJ databases">
        <authorList>
            <person name="De Vega J J."/>
            <person name="De Vega J J."/>
        </authorList>
    </citation>
    <scope>NUCLEOTIDE SEQUENCE</scope>
</reference>